<reference evidence="12" key="1">
    <citation type="submission" date="2022-11" db="UniProtKB">
        <authorList>
            <consortium name="WormBaseParasite"/>
        </authorList>
    </citation>
    <scope>IDENTIFICATION</scope>
</reference>
<keyword evidence="7" id="KW-0995">Kinetochore</keyword>
<sequence>MNAEGRASGRVSAARLINEYEAQHFGFSPKGFTDCVYNIILEKWSDVVSNVLYPRLLEVGLGDLSIEQKCELKRSLAGIICKKDMIGALMKKMEDYTLLYKFRVPDNVTLPSDQCNLLVNEKIDEEGEIGKRISALKEEIINIRMAKKVVDDEITLTEGILKVLKEIREENQEPIDC</sequence>
<keyword evidence="10" id="KW-0137">Centromere</keyword>
<evidence type="ECO:0000256" key="7">
    <source>
        <dbReference type="ARBA" id="ARBA00022838"/>
    </source>
</evidence>
<comment type="similarity">
    <text evidence="2">Belongs to the mis12 family.</text>
</comment>
<dbReference type="GO" id="GO:0051301">
    <property type="term" value="P:cell division"/>
    <property type="evidence" value="ECO:0007669"/>
    <property type="project" value="UniProtKB-KW"/>
</dbReference>
<proteinExistence type="inferred from homology"/>
<keyword evidence="5" id="KW-0132">Cell division</keyword>
<keyword evidence="11" id="KW-1185">Reference proteome</keyword>
<evidence type="ECO:0000256" key="3">
    <source>
        <dbReference type="ARBA" id="ARBA00013793"/>
    </source>
</evidence>
<evidence type="ECO:0000256" key="4">
    <source>
        <dbReference type="ARBA" id="ARBA00022454"/>
    </source>
</evidence>
<dbReference type="AlphaFoldDB" id="A0A915AVY2"/>
<evidence type="ECO:0000256" key="5">
    <source>
        <dbReference type="ARBA" id="ARBA00022618"/>
    </source>
</evidence>
<dbReference type="GO" id="GO:0000070">
    <property type="term" value="P:mitotic sister chromatid segregation"/>
    <property type="evidence" value="ECO:0007669"/>
    <property type="project" value="TreeGrafter"/>
</dbReference>
<protein>
    <recommendedName>
        <fullName evidence="3">Protein MIS12 homolog</fullName>
    </recommendedName>
</protein>
<evidence type="ECO:0000313" key="12">
    <source>
        <dbReference type="WBParaSite" id="PgR015_g057_t01"/>
    </source>
</evidence>
<keyword evidence="8" id="KW-0175">Coiled coil</keyword>
<dbReference type="GO" id="GO:0051382">
    <property type="term" value="P:kinetochore assembly"/>
    <property type="evidence" value="ECO:0007669"/>
    <property type="project" value="TreeGrafter"/>
</dbReference>
<dbReference type="PANTHER" id="PTHR14527:SF2">
    <property type="entry name" value="PROTEIN MIS12 HOMOLOG"/>
    <property type="match status" value="1"/>
</dbReference>
<evidence type="ECO:0000256" key="10">
    <source>
        <dbReference type="ARBA" id="ARBA00023328"/>
    </source>
</evidence>
<dbReference type="PANTHER" id="PTHR14527">
    <property type="entry name" value="PROTEIN MIS12 HOMOLOG"/>
    <property type="match status" value="1"/>
</dbReference>
<evidence type="ECO:0000256" key="9">
    <source>
        <dbReference type="ARBA" id="ARBA00023306"/>
    </source>
</evidence>
<keyword evidence="9" id="KW-0131">Cell cycle</keyword>
<evidence type="ECO:0000256" key="1">
    <source>
        <dbReference type="ARBA" id="ARBA00004629"/>
    </source>
</evidence>
<dbReference type="InterPro" id="IPR008685">
    <property type="entry name" value="Centromere_Mis12"/>
</dbReference>
<comment type="subcellular location">
    <subcellularLocation>
        <location evidence="1">Chromosome</location>
        <location evidence="1">Centromere</location>
        <location evidence="1">Kinetochore</location>
    </subcellularLocation>
</comment>
<dbReference type="GO" id="GO:0005634">
    <property type="term" value="C:nucleus"/>
    <property type="evidence" value="ECO:0007669"/>
    <property type="project" value="InterPro"/>
</dbReference>
<dbReference type="GO" id="GO:0000444">
    <property type="term" value="C:MIS12/MIND type complex"/>
    <property type="evidence" value="ECO:0007669"/>
    <property type="project" value="TreeGrafter"/>
</dbReference>
<evidence type="ECO:0000313" key="11">
    <source>
        <dbReference type="Proteomes" id="UP000887569"/>
    </source>
</evidence>
<keyword evidence="4" id="KW-0158">Chromosome</keyword>
<evidence type="ECO:0000256" key="6">
    <source>
        <dbReference type="ARBA" id="ARBA00022776"/>
    </source>
</evidence>
<evidence type="ECO:0000256" key="8">
    <source>
        <dbReference type="ARBA" id="ARBA00023054"/>
    </source>
</evidence>
<keyword evidence="6" id="KW-0498">Mitosis</keyword>
<dbReference type="WBParaSite" id="PgR015_g057_t01">
    <property type="protein sequence ID" value="PgR015_g057_t01"/>
    <property type="gene ID" value="PgR015_g057"/>
</dbReference>
<dbReference type="Pfam" id="PF05859">
    <property type="entry name" value="Mis12"/>
    <property type="match status" value="1"/>
</dbReference>
<name>A0A915AVY2_PARUN</name>
<accession>A0A915AVY2</accession>
<dbReference type="Proteomes" id="UP000887569">
    <property type="component" value="Unplaced"/>
</dbReference>
<organism evidence="11 12">
    <name type="scientific">Parascaris univalens</name>
    <name type="common">Nematode worm</name>
    <dbReference type="NCBI Taxonomy" id="6257"/>
    <lineage>
        <taxon>Eukaryota</taxon>
        <taxon>Metazoa</taxon>
        <taxon>Ecdysozoa</taxon>
        <taxon>Nematoda</taxon>
        <taxon>Chromadorea</taxon>
        <taxon>Rhabditida</taxon>
        <taxon>Spirurina</taxon>
        <taxon>Ascaridomorpha</taxon>
        <taxon>Ascaridoidea</taxon>
        <taxon>Ascarididae</taxon>
        <taxon>Parascaris</taxon>
    </lineage>
</organism>
<evidence type="ECO:0000256" key="2">
    <source>
        <dbReference type="ARBA" id="ARBA00008643"/>
    </source>
</evidence>